<dbReference type="PANTHER" id="PTHR37422">
    <property type="entry name" value="TEICHURONIC ACID BIOSYNTHESIS PROTEIN TUAE"/>
    <property type="match status" value="1"/>
</dbReference>
<dbReference type="AlphaFoldDB" id="A0A7L5DZ55"/>
<dbReference type="EMBL" id="CP051682">
    <property type="protein sequence ID" value="QJD94564.1"/>
    <property type="molecule type" value="Genomic_DNA"/>
</dbReference>
<feature type="transmembrane region" description="Helical" evidence="5">
    <location>
        <begin position="229"/>
        <end position="246"/>
    </location>
</feature>
<evidence type="ECO:0000256" key="1">
    <source>
        <dbReference type="ARBA" id="ARBA00004141"/>
    </source>
</evidence>
<keyword evidence="2 5" id="KW-0812">Transmembrane</keyword>
<feature type="domain" description="O-antigen ligase-related" evidence="6">
    <location>
        <begin position="141"/>
        <end position="280"/>
    </location>
</feature>
<comment type="subcellular location">
    <subcellularLocation>
        <location evidence="1">Membrane</location>
        <topology evidence="1">Multi-pass membrane protein</topology>
    </subcellularLocation>
</comment>
<feature type="transmembrane region" description="Helical" evidence="5">
    <location>
        <begin position="272"/>
        <end position="290"/>
    </location>
</feature>
<evidence type="ECO:0000256" key="2">
    <source>
        <dbReference type="ARBA" id="ARBA00022692"/>
    </source>
</evidence>
<dbReference type="RefSeq" id="WP_169605582.1">
    <property type="nucleotide sequence ID" value="NZ_CP051682.1"/>
</dbReference>
<sequence length="365" mass="41196">MVWLVYNLLEVGNPTTEARGAWIYTVRSVAVVTLGYFIYMYNVRSVKFIRLLLKLWLLLSVIAAAYAFKQEYIGFSASEEAYLNSDPNIASLLLIGGHWRKFSIFSDPVAFSYNMVMPSILCICLIAGKIKLWKKIVLGLLILFFFDAMLFSGTRGANVLLPGALVIFAILNYNKNVLIFTCVAAVFLVVLINMPTSNQNLLRFQTAFRPNNDDSYTARKNNQKRIQPYILTHPMGGGLGSTGAWGKKFAPGSYLASFPPDSGYIRVAVEDGWLGLFIFCTMMFLILKTGISNFYKIQDPELKTYCLAMTMVLFAYNLGNFPQEALVQYPSNIFFYMEVALINITLRLDQELTLQKQNSLKTQLS</sequence>
<accession>A0A7L5DZ55</accession>
<reference evidence="7 8" key="1">
    <citation type="submission" date="2020-04" db="EMBL/GenBank/DDBJ databases">
        <title>Genome sequencing of novel species.</title>
        <authorList>
            <person name="Heo J."/>
            <person name="Kim S.-J."/>
            <person name="Kim J.-S."/>
            <person name="Hong S.-B."/>
            <person name="Kwon S.-W."/>
        </authorList>
    </citation>
    <scope>NUCLEOTIDE SEQUENCE [LARGE SCALE GENOMIC DNA]</scope>
    <source>
        <strain evidence="7 8">F39-2</strain>
    </source>
</reference>
<dbReference type="InterPro" id="IPR007016">
    <property type="entry name" value="O-antigen_ligase-rel_domated"/>
</dbReference>
<feature type="transmembrane region" description="Helical" evidence="5">
    <location>
        <begin position="51"/>
        <end position="68"/>
    </location>
</feature>
<dbReference type="InterPro" id="IPR051533">
    <property type="entry name" value="WaaL-like"/>
</dbReference>
<dbReference type="KEGG" id="mrob:HH214_01075"/>
<dbReference type="GO" id="GO:0016874">
    <property type="term" value="F:ligase activity"/>
    <property type="evidence" value="ECO:0007669"/>
    <property type="project" value="UniProtKB-KW"/>
</dbReference>
<dbReference type="Proteomes" id="UP000503278">
    <property type="component" value="Chromosome"/>
</dbReference>
<keyword evidence="8" id="KW-1185">Reference proteome</keyword>
<dbReference type="GO" id="GO:0016020">
    <property type="term" value="C:membrane"/>
    <property type="evidence" value="ECO:0007669"/>
    <property type="project" value="UniProtKB-SubCell"/>
</dbReference>
<protein>
    <submittedName>
        <fullName evidence="7">O-antigen ligase family protein</fullName>
    </submittedName>
</protein>
<keyword evidence="3 5" id="KW-1133">Transmembrane helix</keyword>
<feature type="transmembrane region" description="Helical" evidence="5">
    <location>
        <begin position="110"/>
        <end position="128"/>
    </location>
</feature>
<feature type="transmembrane region" description="Helical" evidence="5">
    <location>
        <begin position="20"/>
        <end position="39"/>
    </location>
</feature>
<keyword evidence="7" id="KW-0436">Ligase</keyword>
<evidence type="ECO:0000259" key="6">
    <source>
        <dbReference type="Pfam" id="PF04932"/>
    </source>
</evidence>
<organism evidence="7 8">
    <name type="scientific">Mucilaginibacter robiniae</name>
    <dbReference type="NCBI Taxonomy" id="2728022"/>
    <lineage>
        <taxon>Bacteria</taxon>
        <taxon>Pseudomonadati</taxon>
        <taxon>Bacteroidota</taxon>
        <taxon>Sphingobacteriia</taxon>
        <taxon>Sphingobacteriales</taxon>
        <taxon>Sphingobacteriaceae</taxon>
        <taxon>Mucilaginibacter</taxon>
    </lineage>
</organism>
<proteinExistence type="predicted"/>
<dbReference type="PANTHER" id="PTHR37422:SF17">
    <property type="entry name" value="O-ANTIGEN LIGASE"/>
    <property type="match status" value="1"/>
</dbReference>
<feature type="transmembrane region" description="Helical" evidence="5">
    <location>
        <begin position="140"/>
        <end position="171"/>
    </location>
</feature>
<dbReference type="Pfam" id="PF04932">
    <property type="entry name" value="Wzy_C"/>
    <property type="match status" value="1"/>
</dbReference>
<keyword evidence="4 5" id="KW-0472">Membrane</keyword>
<evidence type="ECO:0000313" key="7">
    <source>
        <dbReference type="EMBL" id="QJD94564.1"/>
    </source>
</evidence>
<evidence type="ECO:0000256" key="3">
    <source>
        <dbReference type="ARBA" id="ARBA00022989"/>
    </source>
</evidence>
<evidence type="ECO:0000313" key="8">
    <source>
        <dbReference type="Proteomes" id="UP000503278"/>
    </source>
</evidence>
<evidence type="ECO:0000256" key="4">
    <source>
        <dbReference type="ARBA" id="ARBA00023136"/>
    </source>
</evidence>
<evidence type="ECO:0000256" key="5">
    <source>
        <dbReference type="SAM" id="Phobius"/>
    </source>
</evidence>
<gene>
    <name evidence="7" type="ORF">HH214_01075</name>
</gene>
<name>A0A7L5DZ55_9SPHI</name>
<feature type="transmembrane region" description="Helical" evidence="5">
    <location>
        <begin position="177"/>
        <end position="194"/>
    </location>
</feature>